<feature type="domain" description="RecF/RecN/SMC N-terminal" evidence="10">
    <location>
        <begin position="3"/>
        <end position="514"/>
    </location>
</feature>
<dbReference type="GO" id="GO:0043590">
    <property type="term" value="C:bacterial nucleoid"/>
    <property type="evidence" value="ECO:0007669"/>
    <property type="project" value="TreeGrafter"/>
</dbReference>
<evidence type="ECO:0000259" key="10">
    <source>
        <dbReference type="Pfam" id="PF02463"/>
    </source>
</evidence>
<dbReference type="PANTHER" id="PTHR11059">
    <property type="entry name" value="DNA REPAIR PROTEIN RECN"/>
    <property type="match status" value="1"/>
</dbReference>
<dbReference type="SUPFAM" id="SSF52540">
    <property type="entry name" value="P-loop containing nucleoside triphosphate hydrolases"/>
    <property type="match status" value="2"/>
</dbReference>
<dbReference type="NCBIfam" id="TIGR00634">
    <property type="entry name" value="recN"/>
    <property type="match status" value="1"/>
</dbReference>
<name>A0A1Q5PXT3_9ACTO</name>
<dbReference type="GO" id="GO:0006310">
    <property type="term" value="P:DNA recombination"/>
    <property type="evidence" value="ECO:0007669"/>
    <property type="project" value="InterPro"/>
</dbReference>
<comment type="function">
    <text evidence="1 9">May be involved in recombinational repair of damaged DNA.</text>
</comment>
<evidence type="ECO:0000256" key="8">
    <source>
        <dbReference type="ARBA" id="ARBA00033408"/>
    </source>
</evidence>
<keyword evidence="4" id="KW-0547">Nucleotide-binding</keyword>
<evidence type="ECO:0000256" key="4">
    <source>
        <dbReference type="ARBA" id="ARBA00022741"/>
    </source>
</evidence>
<dbReference type="Gene3D" id="3.40.50.300">
    <property type="entry name" value="P-loop containing nucleotide triphosphate hydrolases"/>
    <property type="match status" value="2"/>
</dbReference>
<evidence type="ECO:0000256" key="2">
    <source>
        <dbReference type="ARBA" id="ARBA00009441"/>
    </source>
</evidence>
<dbReference type="Pfam" id="PF02463">
    <property type="entry name" value="SMC_N"/>
    <property type="match status" value="1"/>
</dbReference>
<sequence length="560" mass="59189">MLEELRISSIGVLEEAEVLLGSGLTVITGETGAGKSMLLGSLALASGAQADASLVRAGAEAARVEATFVLPPGPQARRVEEMVEEAGGTLDDGALIVTRTQPRAGRSRCHLGGRTVPRAVLADVVSLLVQVHGQADQLALRKPARQREVLDAFGGADHQPLLAAHAQAYHRWRAAQQAADDWTASAAERAREVETLSAVLAEVEALEVREGEEEELRAEAERLTNVEDLRAAAAGAHQVLHAEGGVTDLLSTVVRLITDIAQLDPAPRSWEETVVGARTALTDVAAEVGSYLEGLEADPQRLEAVHARRAALTQLLRGRATDVTELLAWCAAARDRLAEIGGGEDRTTELVEQAAAAHRELQAATATLTRARTALAERLATEIAAELAALAMPRARLLVDIQPGPVKAHGGDEVTLLLQTDPHLAAAPLASSASGGELSRIMLALEVVLARRQGEARTLIFDEVDAGVGGKAASEVGLRLAQLARHHQVLVVTHLAQVAAFADQHLTVTKEEGTTTVRPVQGAQRVREVARMLSGSDDTPTAFRHGEELIAAARVRLSET</sequence>
<accession>A0A1Q5PXT3</accession>
<gene>
    <name evidence="11" type="ORF">BSZ40_01875</name>
</gene>
<comment type="caution">
    <text evidence="11">The sequence shown here is derived from an EMBL/GenBank/DDBJ whole genome shotgun (WGS) entry which is preliminary data.</text>
</comment>
<dbReference type="Proteomes" id="UP000185612">
    <property type="component" value="Unassembled WGS sequence"/>
</dbReference>
<dbReference type="GO" id="GO:0006281">
    <property type="term" value="P:DNA repair"/>
    <property type="evidence" value="ECO:0007669"/>
    <property type="project" value="UniProtKB-KW"/>
</dbReference>
<dbReference type="FunCoup" id="A0A1Q5PXT3">
    <property type="interactions" value="37"/>
</dbReference>
<keyword evidence="12" id="KW-1185">Reference proteome</keyword>
<evidence type="ECO:0000256" key="5">
    <source>
        <dbReference type="ARBA" id="ARBA00022763"/>
    </source>
</evidence>
<protein>
    <recommendedName>
        <fullName evidence="3 9">DNA repair protein RecN</fullName>
    </recommendedName>
    <alternativeName>
        <fullName evidence="8 9">Recombination protein N</fullName>
    </alternativeName>
</protein>
<dbReference type="InterPro" id="IPR027417">
    <property type="entry name" value="P-loop_NTPase"/>
</dbReference>
<evidence type="ECO:0000256" key="6">
    <source>
        <dbReference type="ARBA" id="ARBA00022840"/>
    </source>
</evidence>
<dbReference type="InParanoid" id="A0A1Q5PXT3"/>
<dbReference type="GO" id="GO:0005524">
    <property type="term" value="F:ATP binding"/>
    <property type="evidence" value="ECO:0007669"/>
    <property type="project" value="UniProtKB-KW"/>
</dbReference>
<dbReference type="STRING" id="52770.BSZ40_01875"/>
<dbReference type="GO" id="GO:0009432">
    <property type="term" value="P:SOS response"/>
    <property type="evidence" value="ECO:0007669"/>
    <property type="project" value="TreeGrafter"/>
</dbReference>
<evidence type="ECO:0000256" key="7">
    <source>
        <dbReference type="ARBA" id="ARBA00023204"/>
    </source>
</evidence>
<keyword evidence="7 9" id="KW-0234">DNA repair</keyword>
<dbReference type="EMBL" id="MQVS01000002">
    <property type="protein sequence ID" value="OKL52259.1"/>
    <property type="molecule type" value="Genomic_DNA"/>
</dbReference>
<dbReference type="PIRSF" id="PIRSF003128">
    <property type="entry name" value="RecN"/>
    <property type="match status" value="1"/>
</dbReference>
<dbReference type="RefSeq" id="WP_073822774.1">
    <property type="nucleotide sequence ID" value="NZ_MQVS01000002.1"/>
</dbReference>
<proteinExistence type="inferred from homology"/>
<dbReference type="PANTHER" id="PTHR11059:SF0">
    <property type="entry name" value="DNA REPAIR PROTEIN RECN"/>
    <property type="match status" value="1"/>
</dbReference>
<organism evidence="11 12">
    <name type="scientific">Buchananella hordeovulneris</name>
    <dbReference type="NCBI Taxonomy" id="52770"/>
    <lineage>
        <taxon>Bacteria</taxon>
        <taxon>Bacillati</taxon>
        <taxon>Actinomycetota</taxon>
        <taxon>Actinomycetes</taxon>
        <taxon>Actinomycetales</taxon>
        <taxon>Actinomycetaceae</taxon>
        <taxon>Buchananella</taxon>
    </lineage>
</organism>
<dbReference type="AlphaFoldDB" id="A0A1Q5PXT3"/>
<evidence type="ECO:0000256" key="3">
    <source>
        <dbReference type="ARBA" id="ARBA00021315"/>
    </source>
</evidence>
<comment type="similarity">
    <text evidence="2 9">Belongs to the RecN family.</text>
</comment>
<dbReference type="InterPro" id="IPR003395">
    <property type="entry name" value="RecF/RecN/SMC_N"/>
</dbReference>
<evidence type="ECO:0000313" key="12">
    <source>
        <dbReference type="Proteomes" id="UP000185612"/>
    </source>
</evidence>
<evidence type="ECO:0000313" key="11">
    <source>
        <dbReference type="EMBL" id="OKL52259.1"/>
    </source>
</evidence>
<dbReference type="InterPro" id="IPR004604">
    <property type="entry name" value="DNA_recomb/repair_RecN"/>
</dbReference>
<dbReference type="OrthoDB" id="9806954at2"/>
<evidence type="ECO:0000256" key="9">
    <source>
        <dbReference type="PIRNR" id="PIRNR003128"/>
    </source>
</evidence>
<reference evidence="12" key="1">
    <citation type="submission" date="2016-12" db="EMBL/GenBank/DDBJ databases">
        <authorList>
            <person name="Meng X."/>
        </authorList>
    </citation>
    <scope>NUCLEOTIDE SEQUENCE [LARGE SCALE GENOMIC DNA]</scope>
    <source>
        <strain evidence="12">DSM 20732</strain>
    </source>
</reference>
<keyword evidence="6" id="KW-0067">ATP-binding</keyword>
<evidence type="ECO:0000256" key="1">
    <source>
        <dbReference type="ARBA" id="ARBA00003618"/>
    </source>
</evidence>
<keyword evidence="5 9" id="KW-0227">DNA damage</keyword>